<evidence type="ECO:0000256" key="11">
    <source>
        <dbReference type="ARBA" id="ARBA00023170"/>
    </source>
</evidence>
<comment type="caution">
    <text evidence="17">The sequence shown here is derived from an EMBL/GenBank/DDBJ whole genome shotgun (WGS) entry which is preliminary data.</text>
</comment>
<evidence type="ECO:0000256" key="7">
    <source>
        <dbReference type="ARBA" id="ARBA00022989"/>
    </source>
</evidence>
<feature type="transmembrane region" description="Helical" evidence="15">
    <location>
        <begin position="138"/>
        <end position="162"/>
    </location>
</feature>
<dbReference type="SUPFAM" id="SSF81321">
    <property type="entry name" value="Family A G protein-coupled receptor-like"/>
    <property type="match status" value="1"/>
</dbReference>
<evidence type="ECO:0000256" key="6">
    <source>
        <dbReference type="ARBA" id="ARBA00022725"/>
    </source>
</evidence>
<protein>
    <recommendedName>
        <fullName evidence="15">Olfactory receptor</fullName>
    </recommendedName>
</protein>
<evidence type="ECO:0000256" key="5">
    <source>
        <dbReference type="ARBA" id="ARBA00022692"/>
    </source>
</evidence>
<dbReference type="Pfam" id="PF13853">
    <property type="entry name" value="7tm_4"/>
    <property type="match status" value="1"/>
</dbReference>
<accession>A0A8J6EGD3</accession>
<evidence type="ECO:0000256" key="4">
    <source>
        <dbReference type="ARBA" id="ARBA00022606"/>
    </source>
</evidence>
<feature type="transmembrane region" description="Helical" evidence="15">
    <location>
        <begin position="273"/>
        <end position="290"/>
    </location>
</feature>
<dbReference type="FunFam" id="1.10.1220.70:FF:000001">
    <property type="entry name" value="Olfactory receptor"/>
    <property type="match status" value="1"/>
</dbReference>
<keyword evidence="5 14" id="KW-0812">Transmembrane</keyword>
<dbReference type="EMBL" id="WNTK01000795">
    <property type="protein sequence ID" value="KAG9468643.1"/>
    <property type="molecule type" value="Genomic_DNA"/>
</dbReference>
<proteinExistence type="inferred from homology"/>
<sequence length="311" mass="35385">MNHNNSNMVTKILLLGFQNLQSFKIYFFLLLLIIFCITICGNLLIILVVAYSRSLHSPMYFFLTQLSFLDILLTTTIVPNMLHNVLYEGSFVSFIGCLIQYYFFAGSEALECLLLSVMSYDRYQAICNPLHYTSVMDLTFCIKAVLMCWVMMFAVLLTLSVAMSHLDFCGPNIIDHFFCDLDPIVELSCSNTFFMKIEDIILAIPFVLCPFTVIIVSYVYIIVTILNISSVTGRQKTFSTCSSHLAVVSLYYGSLLSIYLFPNMNNAKKILSLLYTVVTPLLNPIIYSLSNRDIKQAFTKLKSKMSNAFFK</sequence>
<keyword evidence="11 14" id="KW-0675">Receptor</keyword>
<dbReference type="InterPro" id="IPR050939">
    <property type="entry name" value="Olfactory_GPCR1"/>
</dbReference>
<evidence type="ECO:0000256" key="2">
    <source>
        <dbReference type="ARBA" id="ARBA00010663"/>
    </source>
</evidence>
<keyword evidence="3 15" id="KW-1003">Cell membrane</keyword>
<keyword evidence="18" id="KW-1185">Reference proteome</keyword>
<dbReference type="OrthoDB" id="5967130at2759"/>
<dbReference type="PROSITE" id="PS50262">
    <property type="entry name" value="G_PROTEIN_RECEP_F1_2"/>
    <property type="match status" value="1"/>
</dbReference>
<dbReference type="InterPro" id="IPR017452">
    <property type="entry name" value="GPCR_Rhodpsn_7TM"/>
</dbReference>
<keyword evidence="4 15" id="KW-0716">Sensory transduction</keyword>
<keyword evidence="8 14" id="KW-0297">G-protein coupled receptor</keyword>
<dbReference type="InterPro" id="IPR000276">
    <property type="entry name" value="GPCR_Rhodpsn"/>
</dbReference>
<gene>
    <name evidence="17" type="ORF">GDO78_022279</name>
</gene>
<dbReference type="PANTHER" id="PTHR24242:SF253">
    <property type="entry name" value="OLFACTORY RECEPTOR-RELATED"/>
    <property type="match status" value="1"/>
</dbReference>
<feature type="transmembrane region" description="Helical" evidence="15">
    <location>
        <begin position="25"/>
        <end position="52"/>
    </location>
</feature>
<keyword evidence="7 15" id="KW-1133">Transmembrane helix</keyword>
<dbReference type="GO" id="GO:0004984">
    <property type="term" value="F:olfactory receptor activity"/>
    <property type="evidence" value="ECO:0007669"/>
    <property type="project" value="InterPro"/>
</dbReference>
<evidence type="ECO:0000256" key="13">
    <source>
        <dbReference type="ARBA" id="ARBA00023224"/>
    </source>
</evidence>
<evidence type="ECO:0000256" key="10">
    <source>
        <dbReference type="ARBA" id="ARBA00023157"/>
    </source>
</evidence>
<keyword evidence="10" id="KW-1015">Disulfide bond</keyword>
<organism evidence="17 18">
    <name type="scientific">Eleutherodactylus coqui</name>
    <name type="common">Puerto Rican coqui</name>
    <dbReference type="NCBI Taxonomy" id="57060"/>
    <lineage>
        <taxon>Eukaryota</taxon>
        <taxon>Metazoa</taxon>
        <taxon>Chordata</taxon>
        <taxon>Craniata</taxon>
        <taxon>Vertebrata</taxon>
        <taxon>Euteleostomi</taxon>
        <taxon>Amphibia</taxon>
        <taxon>Batrachia</taxon>
        <taxon>Anura</taxon>
        <taxon>Neobatrachia</taxon>
        <taxon>Hyloidea</taxon>
        <taxon>Eleutherodactylidae</taxon>
        <taxon>Eleutherodactylinae</taxon>
        <taxon>Eleutherodactylus</taxon>
        <taxon>Eleutherodactylus</taxon>
    </lineage>
</organism>
<evidence type="ECO:0000256" key="9">
    <source>
        <dbReference type="ARBA" id="ARBA00023136"/>
    </source>
</evidence>
<comment type="similarity">
    <text evidence="2 14">Belongs to the G-protein coupled receptor 1 family.</text>
</comment>
<keyword evidence="12" id="KW-0325">Glycoprotein</keyword>
<dbReference type="PRINTS" id="PR00237">
    <property type="entry name" value="GPCRRHODOPSN"/>
</dbReference>
<evidence type="ECO:0000256" key="8">
    <source>
        <dbReference type="ARBA" id="ARBA00023040"/>
    </source>
</evidence>
<evidence type="ECO:0000256" key="15">
    <source>
        <dbReference type="RuleBase" id="RU363047"/>
    </source>
</evidence>
<dbReference type="FunFam" id="1.20.1070.10:FF:000010">
    <property type="entry name" value="Olfactory receptor"/>
    <property type="match status" value="1"/>
</dbReference>
<dbReference type="AlphaFoldDB" id="A0A8J6EGD3"/>
<feature type="transmembrane region" description="Helical" evidence="15">
    <location>
        <begin position="238"/>
        <end position="261"/>
    </location>
</feature>
<dbReference type="InterPro" id="IPR000725">
    <property type="entry name" value="Olfact_rcpt"/>
</dbReference>
<evidence type="ECO:0000313" key="18">
    <source>
        <dbReference type="Proteomes" id="UP000770717"/>
    </source>
</evidence>
<dbReference type="PANTHER" id="PTHR24242">
    <property type="entry name" value="G-PROTEIN COUPLED RECEPTOR"/>
    <property type="match status" value="1"/>
</dbReference>
<keyword evidence="9 15" id="KW-0472">Membrane</keyword>
<evidence type="ECO:0000256" key="12">
    <source>
        <dbReference type="ARBA" id="ARBA00023180"/>
    </source>
</evidence>
<keyword evidence="6 15" id="KW-0552">Olfaction</keyword>
<dbReference type="GO" id="GO:0005886">
    <property type="term" value="C:plasma membrane"/>
    <property type="evidence" value="ECO:0007669"/>
    <property type="project" value="UniProtKB-SubCell"/>
</dbReference>
<feature type="transmembrane region" description="Helical" evidence="15">
    <location>
        <begin position="59"/>
        <end position="79"/>
    </location>
</feature>
<reference evidence="17" key="1">
    <citation type="thesis" date="2020" institute="ProQuest LLC" country="789 East Eisenhower Parkway, Ann Arbor, MI, USA">
        <title>Comparative Genomics and Chromosome Evolution.</title>
        <authorList>
            <person name="Mudd A.B."/>
        </authorList>
    </citation>
    <scope>NUCLEOTIDE SEQUENCE</scope>
    <source>
        <strain evidence="17">HN-11 Male</strain>
        <tissue evidence="17">Kidney and liver</tissue>
    </source>
</reference>
<feature type="transmembrane region" description="Helical" evidence="15">
    <location>
        <begin position="200"/>
        <end position="226"/>
    </location>
</feature>
<feature type="transmembrane region" description="Helical" evidence="15">
    <location>
        <begin position="91"/>
        <end position="117"/>
    </location>
</feature>
<evidence type="ECO:0000256" key="14">
    <source>
        <dbReference type="RuleBase" id="RU000688"/>
    </source>
</evidence>
<evidence type="ECO:0000256" key="1">
    <source>
        <dbReference type="ARBA" id="ARBA00004651"/>
    </source>
</evidence>
<dbReference type="Proteomes" id="UP000770717">
    <property type="component" value="Unassembled WGS sequence"/>
</dbReference>
<dbReference type="PROSITE" id="PS00237">
    <property type="entry name" value="G_PROTEIN_RECEP_F1_1"/>
    <property type="match status" value="1"/>
</dbReference>
<feature type="domain" description="G-protein coupled receptors family 1 profile" evidence="16">
    <location>
        <begin position="41"/>
        <end position="287"/>
    </location>
</feature>
<evidence type="ECO:0000259" key="16">
    <source>
        <dbReference type="PROSITE" id="PS50262"/>
    </source>
</evidence>
<evidence type="ECO:0000313" key="17">
    <source>
        <dbReference type="EMBL" id="KAG9468643.1"/>
    </source>
</evidence>
<comment type="subcellular location">
    <subcellularLocation>
        <location evidence="1 15">Cell membrane</location>
        <topology evidence="1 15">Multi-pass membrane protein</topology>
    </subcellularLocation>
</comment>
<dbReference type="PRINTS" id="PR00245">
    <property type="entry name" value="OLFACTORYR"/>
</dbReference>
<name>A0A8J6EGD3_ELECQ</name>
<evidence type="ECO:0000256" key="3">
    <source>
        <dbReference type="ARBA" id="ARBA00022475"/>
    </source>
</evidence>
<dbReference type="GO" id="GO:0004930">
    <property type="term" value="F:G protein-coupled receptor activity"/>
    <property type="evidence" value="ECO:0007669"/>
    <property type="project" value="UniProtKB-KW"/>
</dbReference>
<dbReference type="Gene3D" id="1.20.1070.10">
    <property type="entry name" value="Rhodopsin 7-helix transmembrane proteins"/>
    <property type="match status" value="1"/>
</dbReference>
<keyword evidence="13 14" id="KW-0807">Transducer</keyword>